<name>A0AA39Q568_9AGAR</name>
<organism evidence="1 2">
    <name type="scientific">Armillaria luteobubalina</name>
    <dbReference type="NCBI Taxonomy" id="153913"/>
    <lineage>
        <taxon>Eukaryota</taxon>
        <taxon>Fungi</taxon>
        <taxon>Dikarya</taxon>
        <taxon>Basidiomycota</taxon>
        <taxon>Agaricomycotina</taxon>
        <taxon>Agaricomycetes</taxon>
        <taxon>Agaricomycetidae</taxon>
        <taxon>Agaricales</taxon>
        <taxon>Marasmiineae</taxon>
        <taxon>Physalacriaceae</taxon>
        <taxon>Armillaria</taxon>
    </lineage>
</organism>
<proteinExistence type="predicted"/>
<sequence length="209" mass="22357">MVGFWGRVLWSLNEIVVQRCGDCGLRVGSENGWGGLQQLLHSEGDDWRPAEGIIGFPTIENRVVRFGGNGEAYTTGGTSDRVGIGMVGRRQVTAGCLGWGGGPRCWAGRGVSAVGTVVGVYGCCWAHCVHWVGVGVSGRCMVMGLLVVLGRAENIIVGWGGDCQWWVQYWGPMGFLGHVRSIVALPINVPKGSSVGLIVGHRWRMLVPP</sequence>
<dbReference type="EMBL" id="JAUEPU010000015">
    <property type="protein sequence ID" value="KAK0496443.1"/>
    <property type="molecule type" value="Genomic_DNA"/>
</dbReference>
<dbReference type="Proteomes" id="UP001175228">
    <property type="component" value="Unassembled WGS sequence"/>
</dbReference>
<accession>A0AA39Q568</accession>
<comment type="caution">
    <text evidence="1">The sequence shown here is derived from an EMBL/GenBank/DDBJ whole genome shotgun (WGS) entry which is preliminary data.</text>
</comment>
<keyword evidence="2" id="KW-1185">Reference proteome</keyword>
<reference evidence="1" key="1">
    <citation type="submission" date="2023-06" db="EMBL/GenBank/DDBJ databases">
        <authorList>
            <consortium name="Lawrence Berkeley National Laboratory"/>
            <person name="Ahrendt S."/>
            <person name="Sahu N."/>
            <person name="Indic B."/>
            <person name="Wong-Bajracharya J."/>
            <person name="Merenyi Z."/>
            <person name="Ke H.-M."/>
            <person name="Monk M."/>
            <person name="Kocsube S."/>
            <person name="Drula E."/>
            <person name="Lipzen A."/>
            <person name="Balint B."/>
            <person name="Henrissat B."/>
            <person name="Andreopoulos B."/>
            <person name="Martin F.M."/>
            <person name="Harder C.B."/>
            <person name="Rigling D."/>
            <person name="Ford K.L."/>
            <person name="Foster G.D."/>
            <person name="Pangilinan J."/>
            <person name="Papanicolaou A."/>
            <person name="Barry K."/>
            <person name="LaButti K."/>
            <person name="Viragh M."/>
            <person name="Koriabine M."/>
            <person name="Yan M."/>
            <person name="Riley R."/>
            <person name="Champramary S."/>
            <person name="Plett K.L."/>
            <person name="Tsai I.J."/>
            <person name="Slot J."/>
            <person name="Sipos G."/>
            <person name="Plett J."/>
            <person name="Nagy L.G."/>
            <person name="Grigoriev I.V."/>
        </authorList>
    </citation>
    <scope>NUCLEOTIDE SEQUENCE</scope>
    <source>
        <strain evidence="1">HWK02</strain>
    </source>
</reference>
<protein>
    <submittedName>
        <fullName evidence="1">Uncharacterized protein</fullName>
    </submittedName>
</protein>
<gene>
    <name evidence="1" type="ORF">EDD18DRAFT_1105564</name>
</gene>
<evidence type="ECO:0000313" key="2">
    <source>
        <dbReference type="Proteomes" id="UP001175228"/>
    </source>
</evidence>
<dbReference type="AlphaFoldDB" id="A0AA39Q568"/>
<evidence type="ECO:0000313" key="1">
    <source>
        <dbReference type="EMBL" id="KAK0496443.1"/>
    </source>
</evidence>